<reference evidence="4 5" key="1">
    <citation type="journal article" date="2015" name="Genome Announc.">
        <title>Expanding the biotechnology potential of lactobacilli through comparative genomics of 213 strains and associated genera.</title>
        <authorList>
            <person name="Sun Z."/>
            <person name="Harris H.M."/>
            <person name="McCann A."/>
            <person name="Guo C."/>
            <person name="Argimon S."/>
            <person name="Zhang W."/>
            <person name="Yang X."/>
            <person name="Jeffery I.B."/>
            <person name="Cooney J.C."/>
            <person name="Kagawa T.F."/>
            <person name="Liu W."/>
            <person name="Song Y."/>
            <person name="Salvetti E."/>
            <person name="Wrobel A."/>
            <person name="Rasinkangas P."/>
            <person name="Parkhill J."/>
            <person name="Rea M.C."/>
            <person name="O'Sullivan O."/>
            <person name="Ritari J."/>
            <person name="Douillard F.P."/>
            <person name="Paul Ross R."/>
            <person name="Yang R."/>
            <person name="Briner A.E."/>
            <person name="Felis G.E."/>
            <person name="de Vos W.M."/>
            <person name="Barrangou R."/>
            <person name="Klaenhammer T.R."/>
            <person name="Caufield P.W."/>
            <person name="Cui Y."/>
            <person name="Zhang H."/>
            <person name="O'Toole P.W."/>
        </authorList>
    </citation>
    <scope>NUCLEOTIDE SEQUENCE [LARGE SCALE GENOMIC DNA]</scope>
    <source>
        <strain evidence="4 5">DSM 18382</strain>
    </source>
</reference>
<evidence type="ECO:0000256" key="1">
    <source>
        <dbReference type="ARBA" id="ARBA00023125"/>
    </source>
</evidence>
<evidence type="ECO:0000259" key="3">
    <source>
        <dbReference type="PROSITE" id="PS50977"/>
    </source>
</evidence>
<dbReference type="Pfam" id="PF00440">
    <property type="entry name" value="TetR_N"/>
    <property type="match status" value="1"/>
</dbReference>
<evidence type="ECO:0000256" key="2">
    <source>
        <dbReference type="PROSITE-ProRule" id="PRU00335"/>
    </source>
</evidence>
<proteinExistence type="predicted"/>
<sequence length="223" mass="25635">MLILNLKNDMISKTVRKCQLMTVHQKVAQTEEKIRRAFIYLVETKGVDHITVSDITKYAKINRSTFYAHYQDKFAMVDHFENQILNDIRKIMKANLADTMQYQNVAVGKPQTYPVVDKIIQYINRNFDMIRALLGPKGDGQLEERVKLLLTKIIDADLFRLKGRTGMTTKIPDNFAHEIIVSGLMSIIKVWLAEGNPESPAIISDIIMKTRYMSPFDLLGINE</sequence>
<name>A0A0R1W1L0_9LACO</name>
<dbReference type="AlphaFoldDB" id="A0A0R1W1L0"/>
<dbReference type="PROSITE" id="PS50977">
    <property type="entry name" value="HTH_TETR_2"/>
    <property type="match status" value="1"/>
</dbReference>
<dbReference type="Proteomes" id="UP000051966">
    <property type="component" value="Unassembled WGS sequence"/>
</dbReference>
<feature type="domain" description="HTH tetR-type" evidence="3">
    <location>
        <begin position="28"/>
        <end position="88"/>
    </location>
</feature>
<organism evidence="4 5">
    <name type="scientific">Lentilactobacillus farraginis DSM 18382 = JCM 14108</name>
    <dbReference type="NCBI Taxonomy" id="1423743"/>
    <lineage>
        <taxon>Bacteria</taxon>
        <taxon>Bacillati</taxon>
        <taxon>Bacillota</taxon>
        <taxon>Bacilli</taxon>
        <taxon>Lactobacillales</taxon>
        <taxon>Lactobacillaceae</taxon>
        <taxon>Lentilactobacillus</taxon>
    </lineage>
</organism>
<keyword evidence="1 2" id="KW-0238">DNA-binding</keyword>
<dbReference type="InterPro" id="IPR039532">
    <property type="entry name" value="TetR_C_Firmicutes"/>
</dbReference>
<dbReference type="PATRIC" id="fig|1423743.5.peg.1379"/>
<feature type="DNA-binding region" description="H-T-H motif" evidence="2">
    <location>
        <begin position="51"/>
        <end position="70"/>
    </location>
</feature>
<dbReference type="PANTHER" id="PTHR43479">
    <property type="entry name" value="ACREF/ENVCD OPERON REPRESSOR-RELATED"/>
    <property type="match status" value="1"/>
</dbReference>
<dbReference type="InterPro" id="IPR009057">
    <property type="entry name" value="Homeodomain-like_sf"/>
</dbReference>
<protein>
    <submittedName>
        <fullName evidence="4">Transcriptional regulator</fullName>
    </submittedName>
</protein>
<dbReference type="SUPFAM" id="SSF46689">
    <property type="entry name" value="Homeodomain-like"/>
    <property type="match status" value="1"/>
</dbReference>
<dbReference type="InterPro" id="IPR050624">
    <property type="entry name" value="HTH-type_Tx_Regulator"/>
</dbReference>
<gene>
    <name evidence="4" type="ORF">FD41_GL001327</name>
</gene>
<accession>A0A0R1W1L0</accession>
<dbReference type="Gene3D" id="1.10.357.10">
    <property type="entry name" value="Tetracycline Repressor, domain 2"/>
    <property type="match status" value="1"/>
</dbReference>
<comment type="caution">
    <text evidence="4">The sequence shown here is derived from an EMBL/GenBank/DDBJ whole genome shotgun (WGS) entry which is preliminary data.</text>
</comment>
<evidence type="ECO:0000313" key="5">
    <source>
        <dbReference type="Proteomes" id="UP000051966"/>
    </source>
</evidence>
<dbReference type="EMBL" id="AZFY01000022">
    <property type="protein sequence ID" value="KRM11474.1"/>
    <property type="molecule type" value="Genomic_DNA"/>
</dbReference>
<dbReference type="Pfam" id="PF14278">
    <property type="entry name" value="TetR_C_8"/>
    <property type="match status" value="1"/>
</dbReference>
<dbReference type="GO" id="GO:0003677">
    <property type="term" value="F:DNA binding"/>
    <property type="evidence" value="ECO:0007669"/>
    <property type="project" value="UniProtKB-UniRule"/>
</dbReference>
<keyword evidence="5" id="KW-1185">Reference proteome</keyword>
<dbReference type="PANTHER" id="PTHR43479:SF7">
    <property type="entry name" value="TETR-FAMILY TRANSCRIPTIONAL REGULATOR"/>
    <property type="match status" value="1"/>
</dbReference>
<dbReference type="InterPro" id="IPR001647">
    <property type="entry name" value="HTH_TetR"/>
</dbReference>
<evidence type="ECO:0000313" key="4">
    <source>
        <dbReference type="EMBL" id="KRM11474.1"/>
    </source>
</evidence>